<dbReference type="Proteomes" id="UP001497512">
    <property type="component" value="Chromosome 7"/>
</dbReference>
<dbReference type="Gene3D" id="3.80.10.10">
    <property type="entry name" value="Ribonuclease Inhibitor"/>
    <property type="match status" value="1"/>
</dbReference>
<sequence length="464" mass="52290">MAEPVGLEEVLPECLVVEIMNRVQDARELAKCCVVSKGLRQAVQNVLFVQLICLKKYYMEARTGPLVRVPFKQAVMNMVQQVKRIEHLKLEIEPEMQANPFQKDEIHLKDFWLSEPYFVIAWAQAVGPSLQHLSLVDYGQQAIMCTTPIIRILAETCPLLKTLELRNMFLDTRDCPVLPHMTCLTLRCIKMMGKGLTDINKCMPALNMLAVVSVFGVEEAKITSEYMQVMCLGLSTKAKTVELNLPNVCKLQLKMACPDSLWVSAPSLAYVAVCMEKREGALVEFEKISNLKELLFGASHFCTLTRLIRNNPLLGKVFLDVPCMELGDDGRWEGVLPDVPLMIPDMKELDASCPCLHTLSIGPGLWYSLETGFENKPNEGEMFKKWPSLKHLIVHIIVLKMDTCLSVLRLISAAVPSLQTLEIYIHADSPVDADHVLLECEEHIAFPFKSGKWKKSLSFSCFSF</sequence>
<dbReference type="InterPro" id="IPR032675">
    <property type="entry name" value="LRR_dom_sf"/>
</dbReference>
<dbReference type="EMBL" id="OZ019899">
    <property type="protein sequence ID" value="CAK9231731.1"/>
    <property type="molecule type" value="Genomic_DNA"/>
</dbReference>
<evidence type="ECO:0000313" key="2">
    <source>
        <dbReference type="EMBL" id="CAK9231731.1"/>
    </source>
</evidence>
<keyword evidence="3" id="KW-1185">Reference proteome</keyword>
<dbReference type="SUPFAM" id="SSF52047">
    <property type="entry name" value="RNI-like"/>
    <property type="match status" value="1"/>
</dbReference>
<evidence type="ECO:0000259" key="1">
    <source>
        <dbReference type="SMART" id="SM00256"/>
    </source>
</evidence>
<gene>
    <name evidence="2" type="ORF">CSSPTR1EN2_LOCUS20904</name>
</gene>
<feature type="domain" description="F-box" evidence="1">
    <location>
        <begin position="11"/>
        <end position="52"/>
    </location>
</feature>
<accession>A0ABP0UWL3</accession>
<organism evidence="2 3">
    <name type="scientific">Sphagnum troendelagicum</name>
    <dbReference type="NCBI Taxonomy" id="128251"/>
    <lineage>
        <taxon>Eukaryota</taxon>
        <taxon>Viridiplantae</taxon>
        <taxon>Streptophyta</taxon>
        <taxon>Embryophyta</taxon>
        <taxon>Bryophyta</taxon>
        <taxon>Sphagnophytina</taxon>
        <taxon>Sphagnopsida</taxon>
        <taxon>Sphagnales</taxon>
        <taxon>Sphagnaceae</taxon>
        <taxon>Sphagnum</taxon>
    </lineage>
</organism>
<reference evidence="2" key="1">
    <citation type="submission" date="2024-02" db="EMBL/GenBank/DDBJ databases">
        <authorList>
            <consortium name="ELIXIR-Norway"/>
            <consortium name="Elixir Norway"/>
        </authorList>
    </citation>
    <scope>NUCLEOTIDE SEQUENCE</scope>
</reference>
<evidence type="ECO:0000313" key="3">
    <source>
        <dbReference type="Proteomes" id="UP001497512"/>
    </source>
</evidence>
<name>A0ABP0UWL3_9BRYO</name>
<protein>
    <recommendedName>
        <fullName evidence="1">F-box domain-containing protein</fullName>
    </recommendedName>
</protein>
<dbReference type="InterPro" id="IPR044809">
    <property type="entry name" value="AUF1-like"/>
</dbReference>
<proteinExistence type="predicted"/>
<dbReference type="SMART" id="SM00256">
    <property type="entry name" value="FBOX"/>
    <property type="match status" value="1"/>
</dbReference>
<dbReference type="InterPro" id="IPR036047">
    <property type="entry name" value="F-box-like_dom_sf"/>
</dbReference>
<dbReference type="InterPro" id="IPR001810">
    <property type="entry name" value="F-box_dom"/>
</dbReference>
<dbReference type="SUPFAM" id="SSF81383">
    <property type="entry name" value="F-box domain"/>
    <property type="match status" value="1"/>
</dbReference>
<dbReference type="PANTHER" id="PTHR31215">
    <property type="entry name" value="OS05G0510400 PROTEIN-RELATED"/>
    <property type="match status" value="1"/>
</dbReference>